<evidence type="ECO:0000259" key="1">
    <source>
        <dbReference type="Pfam" id="PF01593"/>
    </source>
</evidence>
<protein>
    <submittedName>
        <fullName evidence="2">Protoporphyrinogen oxidase</fullName>
    </submittedName>
</protein>
<reference evidence="2 3" key="1">
    <citation type="submission" date="2018-06" db="EMBL/GenBank/DDBJ databases">
        <title>Genomic Encyclopedia of Type Strains, Phase IV (KMG-IV): sequencing the most valuable type-strain genomes for metagenomic binning, comparative biology and taxonomic classification.</title>
        <authorList>
            <person name="Goeker M."/>
        </authorList>
    </citation>
    <scope>NUCLEOTIDE SEQUENCE [LARGE SCALE GENOMIC DNA]</scope>
    <source>
        <strain evidence="2 3">DSM 25532</strain>
    </source>
</reference>
<dbReference type="InterPro" id="IPR050464">
    <property type="entry name" value="Zeta_carotene_desat/Oxidored"/>
</dbReference>
<dbReference type="EMBL" id="QNRR01000003">
    <property type="protein sequence ID" value="RBP45448.1"/>
    <property type="molecule type" value="Genomic_DNA"/>
</dbReference>
<dbReference type="AlphaFoldDB" id="A0A366HRS4"/>
<keyword evidence="3" id="KW-1185">Reference proteome</keyword>
<dbReference type="SUPFAM" id="SSF51905">
    <property type="entry name" value="FAD/NAD(P)-binding domain"/>
    <property type="match status" value="1"/>
</dbReference>
<dbReference type="InterPro" id="IPR002937">
    <property type="entry name" value="Amino_oxidase"/>
</dbReference>
<name>A0A366HRS4_9BACT</name>
<dbReference type="Pfam" id="PF01593">
    <property type="entry name" value="Amino_oxidase"/>
    <property type="match status" value="1"/>
</dbReference>
<dbReference type="Gene3D" id="3.50.50.60">
    <property type="entry name" value="FAD/NAD(P)-binding domain"/>
    <property type="match status" value="1"/>
</dbReference>
<dbReference type="GO" id="GO:0016491">
    <property type="term" value="F:oxidoreductase activity"/>
    <property type="evidence" value="ECO:0007669"/>
    <property type="project" value="InterPro"/>
</dbReference>
<dbReference type="PANTHER" id="PTHR42923:SF46">
    <property type="entry name" value="AMINE OXIDASE"/>
    <property type="match status" value="1"/>
</dbReference>
<dbReference type="NCBIfam" id="NF005560">
    <property type="entry name" value="PRK07233.1"/>
    <property type="match status" value="1"/>
</dbReference>
<evidence type="ECO:0000313" key="3">
    <source>
        <dbReference type="Proteomes" id="UP000253426"/>
    </source>
</evidence>
<comment type="caution">
    <text evidence="2">The sequence shown here is derived from an EMBL/GenBank/DDBJ whole genome shotgun (WGS) entry which is preliminary data.</text>
</comment>
<dbReference type="RefSeq" id="WP_113958571.1">
    <property type="nucleotide sequence ID" value="NZ_QNRR01000003.1"/>
</dbReference>
<gene>
    <name evidence="2" type="ORF">DES53_103448</name>
</gene>
<dbReference type="PRINTS" id="PR00419">
    <property type="entry name" value="ADXRDTASE"/>
</dbReference>
<organism evidence="2 3">
    <name type="scientific">Roseimicrobium gellanilyticum</name>
    <dbReference type="NCBI Taxonomy" id="748857"/>
    <lineage>
        <taxon>Bacteria</taxon>
        <taxon>Pseudomonadati</taxon>
        <taxon>Verrucomicrobiota</taxon>
        <taxon>Verrucomicrobiia</taxon>
        <taxon>Verrucomicrobiales</taxon>
        <taxon>Verrucomicrobiaceae</taxon>
        <taxon>Roseimicrobium</taxon>
    </lineage>
</organism>
<sequence>MTANHSLSTTGKHHSSHTNVAVIGGGISGLTSAFRLAQSGRKVTLYEGSGQLGGLGTFFKHEGRTFEKFYHCMLPSDGPLLALLEDLKLRDDTYWKPTTFGYWHDSKVLPLNKPVDLLKFSPLSFIDRLRVGFTGVYGRMVSDKGLDDISAVDWLTKLSGKSAFNTFWKPMLQAKFGDRFEQVPALWFWSRFNREKGDAKGEEKGYIRGGYKRIVDTLEARLRALGVDIRMNEPVVSVDLDATSHPVLVTENGKRRFDRVVVTSPWPIFQKSAGSHLRSVMPEMRKEIDYQGVINCLLFLRRPLTPHYWVATPQEQFPFDGAIESSTLTEEGDRGKGRHLVYLTKYLHRTDARMAESEDVIATRWWASLKQVFPDLRDEDLETRFVFKAPFVEPIFTKGYLKQRPPESLVPGRIYLSTTAQLYPTVTAWNGAVGQANRTIEIMEADEKAGATTAVSVEMLAA</sequence>
<accession>A0A366HRS4</accession>
<dbReference type="InterPro" id="IPR036188">
    <property type="entry name" value="FAD/NAD-bd_sf"/>
</dbReference>
<evidence type="ECO:0000313" key="2">
    <source>
        <dbReference type="EMBL" id="RBP45448.1"/>
    </source>
</evidence>
<feature type="domain" description="Amine oxidase" evidence="1">
    <location>
        <begin position="27"/>
        <end position="416"/>
    </location>
</feature>
<dbReference type="PANTHER" id="PTHR42923">
    <property type="entry name" value="PROTOPORPHYRINOGEN OXIDASE"/>
    <property type="match status" value="1"/>
</dbReference>
<proteinExistence type="predicted"/>
<dbReference type="OrthoDB" id="9804542at2"/>
<dbReference type="Proteomes" id="UP000253426">
    <property type="component" value="Unassembled WGS sequence"/>
</dbReference>